<dbReference type="RefSeq" id="WP_250449502.1">
    <property type="nucleotide sequence ID" value="NZ_CP133568.1"/>
</dbReference>
<protein>
    <submittedName>
        <fullName evidence="1">Uncharacterized protein</fullName>
    </submittedName>
</protein>
<name>A0ABY9P2K1_9GAMM</name>
<organism evidence="1 2">
    <name type="scientific">Lysobacter yananisis</name>
    <dbReference type="NCBI Taxonomy" id="1003114"/>
    <lineage>
        <taxon>Bacteria</taxon>
        <taxon>Pseudomonadati</taxon>
        <taxon>Pseudomonadota</taxon>
        <taxon>Gammaproteobacteria</taxon>
        <taxon>Lysobacterales</taxon>
        <taxon>Lysobacteraceae</taxon>
        <taxon>Lysobacter</taxon>
    </lineage>
</organism>
<dbReference type="EMBL" id="CP133568">
    <property type="protein sequence ID" value="WMT01190.1"/>
    <property type="molecule type" value="Genomic_DNA"/>
</dbReference>
<reference evidence="1 2" key="1">
    <citation type="submission" date="2023-08" db="EMBL/GenBank/DDBJ databases">
        <title>The whole genome sequence of Lysobacter yananisis.</title>
        <authorList>
            <person name="Sun H."/>
        </authorList>
    </citation>
    <scope>NUCLEOTIDE SEQUENCE [LARGE SCALE GENOMIC DNA]</scope>
    <source>
        <strain evidence="1 2">SNNU513</strain>
    </source>
</reference>
<proteinExistence type="predicted"/>
<accession>A0ABY9P2K1</accession>
<gene>
    <name evidence="1" type="ORF">RDV84_14415</name>
</gene>
<sequence length="170" mass="19027">MLFQIPYEKQRVQYRYCRPVPTSIVRHSSQCPCEIDGAEYAKNGPVRAGGNPMRNRSEGKEMHEFDLELNELFERSVHRLRAAEVFDAEAFSLLFAHISRKASLLADEYVVSKQVLASLVGARDSIRNSAPFLPESANSLELADEFELLLSMIALGIDPAMRVGGSPRIT</sequence>
<keyword evidence="2" id="KW-1185">Reference proteome</keyword>
<evidence type="ECO:0000313" key="2">
    <source>
        <dbReference type="Proteomes" id="UP001229313"/>
    </source>
</evidence>
<evidence type="ECO:0000313" key="1">
    <source>
        <dbReference type="EMBL" id="WMT01190.1"/>
    </source>
</evidence>
<dbReference type="Proteomes" id="UP001229313">
    <property type="component" value="Chromosome"/>
</dbReference>